<evidence type="ECO:0000256" key="1">
    <source>
        <dbReference type="ARBA" id="ARBA00008645"/>
    </source>
</evidence>
<keyword evidence="5" id="KW-1185">Reference proteome</keyword>
<dbReference type="RefSeq" id="WP_182169347.1">
    <property type="nucleotide sequence ID" value="NZ_JACFXU010000013.1"/>
</dbReference>
<sequence length="289" mass="31498">MSTLDAARPCHWQIDGLSLHGLEWGEPGGQAVLALHGWLDNAASFARLAAQLRGCHVVAIDLSGHGLSSDRSADASYQIWDDLPQLQGLLDALGWEQVALLGHSRGAIISSLLAAALPERVSHLVLLDGMIPEAIEPADFAQQMGRFLLERKSSMNRPPRRYPDYASALAARTRHGLAEPAARLLAERSLQGSDTEGWMWRNDPRLRGASAVKLTQQEIDSVLAAIEAPVLLMLATAGMMKSHANTMLDLAAAKLKRLHLEHVEGGHHFHMEPVIDARVDSILAFLKEH</sequence>
<dbReference type="PANTHER" id="PTHR43798">
    <property type="entry name" value="MONOACYLGLYCEROL LIPASE"/>
    <property type="match status" value="1"/>
</dbReference>
<keyword evidence="2 4" id="KW-0378">Hydrolase</keyword>
<dbReference type="Pfam" id="PF00561">
    <property type="entry name" value="Abhydrolase_1"/>
    <property type="match status" value="1"/>
</dbReference>
<name>A0A7W2TUW8_9GAMM</name>
<dbReference type="Proteomes" id="UP000539350">
    <property type="component" value="Unassembled WGS sequence"/>
</dbReference>
<dbReference type="Gene3D" id="3.40.50.1820">
    <property type="entry name" value="alpha/beta hydrolase"/>
    <property type="match status" value="1"/>
</dbReference>
<evidence type="ECO:0000259" key="3">
    <source>
        <dbReference type="Pfam" id="PF00561"/>
    </source>
</evidence>
<comment type="caution">
    <text evidence="4">The sequence shown here is derived from an EMBL/GenBank/DDBJ whole genome shotgun (WGS) entry which is preliminary data.</text>
</comment>
<dbReference type="SUPFAM" id="SSF53474">
    <property type="entry name" value="alpha/beta-Hydrolases"/>
    <property type="match status" value="1"/>
</dbReference>
<protein>
    <submittedName>
        <fullName evidence="4">Alpha/beta fold hydrolase</fullName>
    </submittedName>
</protein>
<dbReference type="EMBL" id="JACFXU010000013">
    <property type="protein sequence ID" value="MBA6412404.1"/>
    <property type="molecule type" value="Genomic_DNA"/>
</dbReference>
<dbReference type="PRINTS" id="PR00111">
    <property type="entry name" value="ABHYDROLASE"/>
</dbReference>
<evidence type="ECO:0000313" key="5">
    <source>
        <dbReference type="Proteomes" id="UP000539350"/>
    </source>
</evidence>
<comment type="similarity">
    <text evidence="1">Belongs to the AB hydrolase superfamily.</text>
</comment>
<accession>A0A7W2TUW8</accession>
<reference evidence="4 5" key="1">
    <citation type="submission" date="2020-07" db="EMBL/GenBank/DDBJ databases">
        <title>Halieaceae bacterium, F7430, whole genome shotgun sequencing project.</title>
        <authorList>
            <person name="Jiang S."/>
            <person name="Liu Z.W."/>
            <person name="Du Z.J."/>
        </authorList>
    </citation>
    <scope>NUCLEOTIDE SEQUENCE [LARGE SCALE GENOMIC DNA]</scope>
    <source>
        <strain evidence="4 5">F7430</strain>
    </source>
</reference>
<proteinExistence type="inferred from homology"/>
<evidence type="ECO:0000313" key="4">
    <source>
        <dbReference type="EMBL" id="MBA6412404.1"/>
    </source>
</evidence>
<dbReference type="GO" id="GO:0016020">
    <property type="term" value="C:membrane"/>
    <property type="evidence" value="ECO:0007669"/>
    <property type="project" value="TreeGrafter"/>
</dbReference>
<dbReference type="PANTHER" id="PTHR43798:SF14">
    <property type="entry name" value="SERINE HYDROLASE-LIKE PROTEIN DDB_G0286239"/>
    <property type="match status" value="1"/>
</dbReference>
<dbReference type="AlphaFoldDB" id="A0A7W2TUW8"/>
<dbReference type="GO" id="GO:0016787">
    <property type="term" value="F:hydrolase activity"/>
    <property type="evidence" value="ECO:0007669"/>
    <property type="project" value="UniProtKB-KW"/>
</dbReference>
<organism evidence="4 5">
    <name type="scientific">Sediminihaliea albiluteola</name>
    <dbReference type="NCBI Taxonomy" id="2758564"/>
    <lineage>
        <taxon>Bacteria</taxon>
        <taxon>Pseudomonadati</taxon>
        <taxon>Pseudomonadota</taxon>
        <taxon>Gammaproteobacteria</taxon>
        <taxon>Cellvibrionales</taxon>
        <taxon>Halieaceae</taxon>
        <taxon>Sediminihaliea</taxon>
    </lineage>
</organism>
<dbReference type="InterPro" id="IPR029058">
    <property type="entry name" value="AB_hydrolase_fold"/>
</dbReference>
<dbReference type="InterPro" id="IPR050266">
    <property type="entry name" value="AB_hydrolase_sf"/>
</dbReference>
<evidence type="ECO:0000256" key="2">
    <source>
        <dbReference type="ARBA" id="ARBA00022801"/>
    </source>
</evidence>
<feature type="domain" description="AB hydrolase-1" evidence="3">
    <location>
        <begin position="31"/>
        <end position="272"/>
    </location>
</feature>
<dbReference type="InterPro" id="IPR000073">
    <property type="entry name" value="AB_hydrolase_1"/>
</dbReference>
<gene>
    <name evidence="4" type="ORF">H2508_04705</name>
</gene>